<dbReference type="NCBIfam" id="TIGR00254">
    <property type="entry name" value="GGDEF"/>
    <property type="match status" value="1"/>
</dbReference>
<dbReference type="SMART" id="SM00267">
    <property type="entry name" value="GGDEF"/>
    <property type="match status" value="1"/>
</dbReference>
<protein>
    <recommendedName>
        <fullName evidence="3">diguanylate cyclase</fullName>
        <ecNumber evidence="3">2.7.7.65</ecNumber>
    </recommendedName>
</protein>
<dbReference type="PANTHER" id="PTHR45138:SF9">
    <property type="entry name" value="DIGUANYLATE CYCLASE DGCM-RELATED"/>
    <property type="match status" value="1"/>
</dbReference>
<dbReference type="InterPro" id="IPR050469">
    <property type="entry name" value="Diguanylate_Cyclase"/>
</dbReference>
<evidence type="ECO:0000313" key="8">
    <source>
        <dbReference type="EMBL" id="TDN58129.1"/>
    </source>
</evidence>
<comment type="catalytic activity">
    <reaction evidence="5">
        <text>2 GTP = 3',3'-c-di-GMP + 2 diphosphate</text>
        <dbReference type="Rhea" id="RHEA:24898"/>
        <dbReference type="ChEBI" id="CHEBI:33019"/>
        <dbReference type="ChEBI" id="CHEBI:37565"/>
        <dbReference type="ChEBI" id="CHEBI:58805"/>
        <dbReference type="EC" id="2.7.7.65"/>
    </reaction>
</comment>
<comment type="cofactor">
    <cofactor evidence="1">
        <name>Mg(2+)</name>
        <dbReference type="ChEBI" id="CHEBI:18420"/>
    </cofactor>
</comment>
<dbReference type="PANTHER" id="PTHR45138">
    <property type="entry name" value="REGULATORY COMPONENTS OF SENSORY TRANSDUCTION SYSTEM"/>
    <property type="match status" value="1"/>
</dbReference>
<evidence type="ECO:0000256" key="1">
    <source>
        <dbReference type="ARBA" id="ARBA00001946"/>
    </source>
</evidence>
<keyword evidence="6" id="KW-1133">Transmembrane helix</keyword>
<evidence type="ECO:0000256" key="6">
    <source>
        <dbReference type="SAM" id="Phobius"/>
    </source>
</evidence>
<reference evidence="8 9" key="1">
    <citation type="submission" date="2019-03" db="EMBL/GenBank/DDBJ databases">
        <title>Genomic analyses of the natural microbiome of Caenorhabditis elegans.</title>
        <authorList>
            <person name="Samuel B."/>
        </authorList>
    </citation>
    <scope>NUCLEOTIDE SEQUENCE [LARGE SCALE GENOMIC DNA]</scope>
    <source>
        <strain evidence="8 9">BIGb0156</strain>
    </source>
</reference>
<dbReference type="Gene3D" id="3.30.70.270">
    <property type="match status" value="1"/>
</dbReference>
<dbReference type="OrthoDB" id="6584698at2"/>
<accession>A0A4R6EHV7</accession>
<evidence type="ECO:0000256" key="4">
    <source>
        <dbReference type="ARBA" id="ARBA00023134"/>
    </source>
</evidence>
<dbReference type="InterPro" id="IPR029787">
    <property type="entry name" value="Nucleotide_cyclase"/>
</dbReference>
<dbReference type="InterPro" id="IPR000160">
    <property type="entry name" value="GGDEF_dom"/>
</dbReference>
<comment type="pathway">
    <text evidence="2">Purine metabolism; 3',5'-cyclic di-GMP biosynthesis.</text>
</comment>
<evidence type="ECO:0000256" key="3">
    <source>
        <dbReference type="ARBA" id="ARBA00012528"/>
    </source>
</evidence>
<dbReference type="GO" id="GO:0052621">
    <property type="term" value="F:diguanylate cyclase activity"/>
    <property type="evidence" value="ECO:0007669"/>
    <property type="project" value="UniProtKB-EC"/>
</dbReference>
<evidence type="ECO:0000313" key="9">
    <source>
        <dbReference type="Proteomes" id="UP000295530"/>
    </source>
</evidence>
<dbReference type="Proteomes" id="UP000295530">
    <property type="component" value="Unassembled WGS sequence"/>
</dbReference>
<dbReference type="InterPro" id="IPR043128">
    <property type="entry name" value="Rev_trsase/Diguanyl_cyclase"/>
</dbReference>
<organism evidence="8 9">
    <name type="scientific">Scandinavium goeteborgense</name>
    <dbReference type="NCBI Taxonomy" id="1851514"/>
    <lineage>
        <taxon>Bacteria</taxon>
        <taxon>Pseudomonadati</taxon>
        <taxon>Pseudomonadota</taxon>
        <taxon>Gammaproteobacteria</taxon>
        <taxon>Enterobacterales</taxon>
        <taxon>Enterobacteriaceae</taxon>
        <taxon>Scandinavium</taxon>
    </lineage>
</organism>
<dbReference type="EC" id="2.7.7.65" evidence="3"/>
<keyword evidence="6" id="KW-0812">Transmembrane</keyword>
<dbReference type="RefSeq" id="WP_133461297.1">
    <property type="nucleotide sequence ID" value="NZ_SNVX01000006.1"/>
</dbReference>
<keyword evidence="4" id="KW-0342">GTP-binding</keyword>
<evidence type="ECO:0000259" key="7">
    <source>
        <dbReference type="PROSITE" id="PS50887"/>
    </source>
</evidence>
<keyword evidence="4" id="KW-0547">Nucleotide-binding</keyword>
<comment type="caution">
    <text evidence="8">The sequence shown here is derived from an EMBL/GenBank/DDBJ whole genome shotgun (WGS) entry which is preliminary data.</text>
</comment>
<feature type="transmembrane region" description="Helical" evidence="6">
    <location>
        <begin position="12"/>
        <end position="34"/>
    </location>
</feature>
<evidence type="ECO:0000256" key="2">
    <source>
        <dbReference type="ARBA" id="ARBA00004665"/>
    </source>
</evidence>
<keyword evidence="9" id="KW-1185">Reference proteome</keyword>
<proteinExistence type="predicted"/>
<dbReference type="AlphaFoldDB" id="A0A4R6EHV7"/>
<sequence length="492" mass="56047">MKNSHQLKSEKKLFLIVLSVMLVIANAFTFYISFSTARTNIELVTSRVVRLITKDTQNNRSMASDLSSMLQLPDRMLNQSLGIDIKRLTGTVNERLSDSELPAWKTDIDDVHRKKFTILRSFWRNFSPANKSRFTTYYTDGDTGYYYVFNNEKAVKIQGANPHFRLSGYIETTSSLLRSNRGFVVPELFVSNVYDDAFSKLPTITIGSPVVIKDFSGQGSRMSGIIAIDYTRDDLAVLFRDAFDELSLANSGYDIRIHSQKGNDIEMNIFPDNGSWLEFNLGDIKLVNGFCLSTQVSFIELLRIKLAGFLICNIIMLFFFVIFTRSHRRIEQMMDKLTTDSLTEALSREGGKIVTENIPSSRSTILVAIDLNDFKPINDTWGHHAGDEALIFFAKYLLKSVRQGDHLIRMGGDEFILLLQNTTIAQARKMMEKRAAELSYFPFENSMIPLSFSYGISELTHGFTESYKKADEELYEMKKQRKGQMEALQPAV</sequence>
<keyword evidence="6" id="KW-0472">Membrane</keyword>
<dbReference type="CDD" id="cd01949">
    <property type="entry name" value="GGDEF"/>
    <property type="match status" value="1"/>
</dbReference>
<name>A0A4R6EHV7_SCAGO</name>
<dbReference type="Pfam" id="PF00990">
    <property type="entry name" value="GGDEF"/>
    <property type="match status" value="1"/>
</dbReference>
<feature type="domain" description="GGDEF" evidence="7">
    <location>
        <begin position="362"/>
        <end position="490"/>
    </location>
</feature>
<feature type="transmembrane region" description="Helical" evidence="6">
    <location>
        <begin position="306"/>
        <end position="324"/>
    </location>
</feature>
<dbReference type="EMBL" id="SNVX01000006">
    <property type="protein sequence ID" value="TDN58129.1"/>
    <property type="molecule type" value="Genomic_DNA"/>
</dbReference>
<evidence type="ECO:0000256" key="5">
    <source>
        <dbReference type="ARBA" id="ARBA00034247"/>
    </source>
</evidence>
<gene>
    <name evidence="8" type="ORF">EC847_10665</name>
</gene>
<dbReference type="GO" id="GO:0005525">
    <property type="term" value="F:GTP binding"/>
    <property type="evidence" value="ECO:0007669"/>
    <property type="project" value="UniProtKB-KW"/>
</dbReference>
<dbReference type="PROSITE" id="PS50887">
    <property type="entry name" value="GGDEF"/>
    <property type="match status" value="1"/>
</dbReference>
<dbReference type="SUPFAM" id="SSF55073">
    <property type="entry name" value="Nucleotide cyclase"/>
    <property type="match status" value="1"/>
</dbReference>